<reference evidence="1 2" key="1">
    <citation type="submission" date="2024-02" db="EMBL/GenBank/DDBJ databases">
        <authorList>
            <person name="Chen Y."/>
            <person name="Shah S."/>
            <person name="Dougan E. K."/>
            <person name="Thang M."/>
            <person name="Chan C."/>
        </authorList>
    </citation>
    <scope>NUCLEOTIDE SEQUENCE [LARGE SCALE GENOMIC DNA]</scope>
</reference>
<dbReference type="EMBL" id="CAXAMM010024903">
    <property type="protein sequence ID" value="CAK9056161.1"/>
    <property type="molecule type" value="Genomic_DNA"/>
</dbReference>
<dbReference type="Proteomes" id="UP001642464">
    <property type="component" value="Unassembled WGS sequence"/>
</dbReference>
<proteinExistence type="predicted"/>
<protein>
    <submittedName>
        <fullName evidence="1">Uncharacterized protein</fullName>
    </submittedName>
</protein>
<keyword evidence="2" id="KW-1185">Reference proteome</keyword>
<feature type="non-terminal residue" evidence="1">
    <location>
        <position position="55"/>
    </location>
</feature>
<accession>A0ABP0MXD6</accession>
<name>A0ABP0MXD6_9DINO</name>
<feature type="non-terminal residue" evidence="1">
    <location>
        <position position="1"/>
    </location>
</feature>
<gene>
    <name evidence="1" type="ORF">SCF082_LOCUS30292</name>
</gene>
<evidence type="ECO:0000313" key="1">
    <source>
        <dbReference type="EMBL" id="CAK9056161.1"/>
    </source>
</evidence>
<comment type="caution">
    <text evidence="1">The sequence shown here is derived from an EMBL/GenBank/DDBJ whole genome shotgun (WGS) entry which is preliminary data.</text>
</comment>
<evidence type="ECO:0000313" key="2">
    <source>
        <dbReference type="Proteomes" id="UP001642464"/>
    </source>
</evidence>
<organism evidence="1 2">
    <name type="scientific">Durusdinium trenchii</name>
    <dbReference type="NCBI Taxonomy" id="1381693"/>
    <lineage>
        <taxon>Eukaryota</taxon>
        <taxon>Sar</taxon>
        <taxon>Alveolata</taxon>
        <taxon>Dinophyceae</taxon>
        <taxon>Suessiales</taxon>
        <taxon>Symbiodiniaceae</taxon>
        <taxon>Durusdinium</taxon>
    </lineage>
</organism>
<sequence>SLGWLSSILARHPHCHWSSQFDRTPCAHDQHAASIHGVASCGLLPQVRSGGICIP</sequence>